<keyword evidence="2" id="KW-0285">Flavoprotein</keyword>
<dbReference type="SUPFAM" id="SSF52833">
    <property type="entry name" value="Thioredoxin-like"/>
    <property type="match status" value="1"/>
</dbReference>
<dbReference type="Gene3D" id="3.50.50.60">
    <property type="entry name" value="FAD/NAD(P)-binding domain"/>
    <property type="match status" value="1"/>
</dbReference>
<sequence>MARSLPPYTWQKGFAEPTDIAAWDDETKHWTEDGERSHYTTPPHEEPLTSAVHNGLGLNVLRTWPTLYNGTATRQSTAHWWKPSKEVDVLICGAGPFGLAVALSLARQGVNFRIVDKAEAPLLAGRADCIQPRALELLHSWGLAQEVHEEGPIINSTVLFKDGTKMFHGWSFQGDSRYRGAHIITQGQLEKIYIRDLLRHKALVERCTVVDRFKVDEDSPYPVQATLKNLKTGEQELIHAKYLVGGDGAGSSIREQLKIPFDGNTTDIYWAIMDCVFKTDYPYILNFSLLVSAEHGGCIVIPREDGYTRIYTQISGEKARQLARNREARRTASAVGETRIHDHGITAEETLELANKVFAPYTLEFASCMSWFAVWKVSERVARFFSSPDLRVHIGGDAAHVHSVLGAFGLNSSIYDASNLGWKLGLCSRNLGIPASILPTYDQERRLFANRVIRCSGAYLRFICNSHLPLAELRGLNEELETHEETLPVLDGTKEADMRFLRTFFGRNAKFLIGVEAPIVPSAICLPVPQSGKQMPTTVANGVRAPNPRVCFDSGLTSYLYDKMTGASRFHVLIFGSDLRGPVRKRIARFSQQGLGPGSFFARFGGPARFNIVLVIKALPYEKADLLRETEGSEDELRLLRENATVVYDDRAPDEDAHYWYGINHARGAVVVVRPDLWVGMSAWPEDAGAIDSYFSGFLVEKPVENDSAEVEGHAALIEHEKSNVLTNGNGRASGNGHGLSNGHARNNGDALSNDHDPSNSEALSNGHTVNELTNGH</sequence>
<dbReference type="GO" id="GO:0071949">
    <property type="term" value="F:FAD binding"/>
    <property type="evidence" value="ECO:0007669"/>
    <property type="project" value="InterPro"/>
</dbReference>
<keyword evidence="4" id="KW-0560">Oxidoreductase</keyword>
<evidence type="ECO:0000256" key="4">
    <source>
        <dbReference type="ARBA" id="ARBA00023002"/>
    </source>
</evidence>
<dbReference type="OrthoDB" id="1716816at2759"/>
<dbReference type="Gene3D" id="3.30.9.10">
    <property type="entry name" value="D-Amino Acid Oxidase, subunit A, domain 2"/>
    <property type="match status" value="1"/>
</dbReference>
<dbReference type="PANTHER" id="PTHR43004">
    <property type="entry name" value="TRK SYSTEM POTASSIUM UPTAKE PROTEIN"/>
    <property type="match status" value="1"/>
</dbReference>
<evidence type="ECO:0008006" key="10">
    <source>
        <dbReference type="Google" id="ProtNLM"/>
    </source>
</evidence>
<dbReference type="Pfam" id="PF07976">
    <property type="entry name" value="Phe_hydrox_dim"/>
    <property type="match status" value="1"/>
</dbReference>
<dbReference type="Proteomes" id="UP000606974">
    <property type="component" value="Unassembled WGS sequence"/>
</dbReference>
<evidence type="ECO:0000256" key="2">
    <source>
        <dbReference type="ARBA" id="ARBA00022630"/>
    </source>
</evidence>
<evidence type="ECO:0000313" key="8">
    <source>
        <dbReference type="EMBL" id="KAF7507863.1"/>
    </source>
</evidence>
<dbReference type="EMBL" id="JAACFV010000062">
    <property type="protein sequence ID" value="KAF7507863.1"/>
    <property type="molecule type" value="Genomic_DNA"/>
</dbReference>
<dbReference type="GO" id="GO:0016709">
    <property type="term" value="F:oxidoreductase activity, acting on paired donors, with incorporation or reduction of molecular oxygen, NAD(P)H as one donor, and incorporation of one atom of oxygen"/>
    <property type="evidence" value="ECO:0007669"/>
    <property type="project" value="UniProtKB-ARBA"/>
</dbReference>
<dbReference type="InterPro" id="IPR038220">
    <property type="entry name" value="PHOX_C_sf"/>
</dbReference>
<dbReference type="PRINTS" id="PR00420">
    <property type="entry name" value="RNGMNOXGNASE"/>
</dbReference>
<evidence type="ECO:0000259" key="6">
    <source>
        <dbReference type="Pfam" id="PF01494"/>
    </source>
</evidence>
<keyword evidence="3" id="KW-0274">FAD</keyword>
<dbReference type="Gene3D" id="3.40.30.20">
    <property type="match status" value="1"/>
</dbReference>
<dbReference type="InterPro" id="IPR050641">
    <property type="entry name" value="RIFMO-like"/>
</dbReference>
<proteinExistence type="inferred from homology"/>
<feature type="compositionally biased region" description="Polar residues" evidence="5">
    <location>
        <begin position="760"/>
        <end position="777"/>
    </location>
</feature>
<feature type="region of interest" description="Disordered" evidence="5">
    <location>
        <begin position="721"/>
        <end position="777"/>
    </location>
</feature>
<dbReference type="InterPro" id="IPR002938">
    <property type="entry name" value="FAD-bd"/>
</dbReference>
<accession>A0A8H7AF90</accession>
<evidence type="ECO:0000256" key="5">
    <source>
        <dbReference type="SAM" id="MobiDB-lite"/>
    </source>
</evidence>
<reference evidence="8" key="1">
    <citation type="submission" date="2020-02" db="EMBL/GenBank/DDBJ databases">
        <authorList>
            <person name="Palmer J.M."/>
        </authorList>
    </citation>
    <scope>NUCLEOTIDE SEQUENCE</scope>
    <source>
        <strain evidence="8">EPUS1.4</strain>
        <tissue evidence="8">Thallus</tissue>
    </source>
</reference>
<dbReference type="InterPro" id="IPR036249">
    <property type="entry name" value="Thioredoxin-like_sf"/>
</dbReference>
<evidence type="ECO:0000256" key="1">
    <source>
        <dbReference type="ARBA" id="ARBA00007801"/>
    </source>
</evidence>
<comment type="caution">
    <text evidence="8">The sequence shown here is derived from an EMBL/GenBank/DDBJ whole genome shotgun (WGS) entry which is preliminary data.</text>
</comment>
<comment type="similarity">
    <text evidence="1">Belongs to the PheA/TfdB FAD monooxygenase family.</text>
</comment>
<evidence type="ECO:0000256" key="3">
    <source>
        <dbReference type="ARBA" id="ARBA00022827"/>
    </source>
</evidence>
<name>A0A8H7AF90_9EURO</name>
<dbReference type="PANTHER" id="PTHR43004:SF20">
    <property type="entry name" value="2-MONOOXYGENASE, PUTATIVE (AFU_ORTHOLOGUE AFUA_1G13660)-RELATED"/>
    <property type="match status" value="1"/>
</dbReference>
<protein>
    <recommendedName>
        <fullName evidence="10">FAD-binding domain-containing protein</fullName>
    </recommendedName>
</protein>
<feature type="domain" description="Phenol hydroxylase-like C-terminal dimerisation" evidence="7">
    <location>
        <begin position="557"/>
        <end position="702"/>
    </location>
</feature>
<evidence type="ECO:0000259" key="7">
    <source>
        <dbReference type="Pfam" id="PF07976"/>
    </source>
</evidence>
<evidence type="ECO:0000313" key="9">
    <source>
        <dbReference type="Proteomes" id="UP000606974"/>
    </source>
</evidence>
<organism evidence="8 9">
    <name type="scientific">Endocarpon pusillum</name>
    <dbReference type="NCBI Taxonomy" id="364733"/>
    <lineage>
        <taxon>Eukaryota</taxon>
        <taxon>Fungi</taxon>
        <taxon>Dikarya</taxon>
        <taxon>Ascomycota</taxon>
        <taxon>Pezizomycotina</taxon>
        <taxon>Eurotiomycetes</taxon>
        <taxon>Chaetothyriomycetidae</taxon>
        <taxon>Verrucariales</taxon>
        <taxon>Verrucariaceae</taxon>
        <taxon>Endocarpon</taxon>
    </lineage>
</organism>
<dbReference type="Pfam" id="PF01494">
    <property type="entry name" value="FAD_binding_3"/>
    <property type="match status" value="1"/>
</dbReference>
<dbReference type="SUPFAM" id="SSF54373">
    <property type="entry name" value="FAD-linked reductases, C-terminal domain"/>
    <property type="match status" value="1"/>
</dbReference>
<dbReference type="SUPFAM" id="SSF51905">
    <property type="entry name" value="FAD/NAD(P)-binding domain"/>
    <property type="match status" value="1"/>
</dbReference>
<dbReference type="AlphaFoldDB" id="A0A8H7AF90"/>
<keyword evidence="9" id="KW-1185">Reference proteome</keyword>
<dbReference type="InterPro" id="IPR012941">
    <property type="entry name" value="Phe_hydrox_C_dim_dom"/>
</dbReference>
<feature type="domain" description="FAD-binding" evidence="6">
    <location>
        <begin position="86"/>
        <end position="454"/>
    </location>
</feature>
<gene>
    <name evidence="8" type="ORF">GJ744_010027</name>
</gene>
<dbReference type="InterPro" id="IPR036188">
    <property type="entry name" value="FAD/NAD-bd_sf"/>
</dbReference>